<accession>A0A9D2E9T3</accession>
<evidence type="ECO:0000313" key="1">
    <source>
        <dbReference type="EMBL" id="HIZ33407.1"/>
    </source>
</evidence>
<sequence>MNDKIRINLHMAGTTYPVTIAREDEQRVREAAKQVNMRFNLNQQENPDVSPEKIIAMTAFEFALLALDQQERNDTEPYKEKIKELTEVLDEHFRETAEVPNPEGA</sequence>
<dbReference type="Proteomes" id="UP000824028">
    <property type="component" value="Unassembled WGS sequence"/>
</dbReference>
<gene>
    <name evidence="1" type="ORF">H9814_07725</name>
</gene>
<proteinExistence type="predicted"/>
<evidence type="ECO:0000313" key="2">
    <source>
        <dbReference type="Proteomes" id="UP000824028"/>
    </source>
</evidence>
<keyword evidence="1" id="KW-0132">Cell division</keyword>
<reference evidence="1" key="2">
    <citation type="submission" date="2021-04" db="EMBL/GenBank/DDBJ databases">
        <authorList>
            <person name="Gilroy R."/>
        </authorList>
    </citation>
    <scope>NUCLEOTIDE SEQUENCE</scope>
    <source>
        <strain evidence="1">ChiHjej9B8-1298</strain>
    </source>
</reference>
<reference evidence="1" key="1">
    <citation type="journal article" date="2021" name="PeerJ">
        <title>Extensive microbial diversity within the chicken gut microbiome revealed by metagenomics and culture.</title>
        <authorList>
            <person name="Gilroy R."/>
            <person name="Ravi A."/>
            <person name="Getino M."/>
            <person name="Pursley I."/>
            <person name="Horton D.L."/>
            <person name="Alikhan N.F."/>
            <person name="Baker D."/>
            <person name="Gharbi K."/>
            <person name="Hall N."/>
            <person name="Watson M."/>
            <person name="Adriaenssens E.M."/>
            <person name="Foster-Nyarko E."/>
            <person name="Jarju S."/>
            <person name="Secka A."/>
            <person name="Antonio M."/>
            <person name="Oren A."/>
            <person name="Chaudhuri R.R."/>
            <person name="La Ragione R."/>
            <person name="Hildebrand F."/>
            <person name="Pallen M.J."/>
        </authorList>
    </citation>
    <scope>NUCLEOTIDE SEQUENCE</scope>
    <source>
        <strain evidence="1">ChiHjej9B8-1298</strain>
    </source>
</reference>
<dbReference type="InterPro" id="IPR036192">
    <property type="entry name" value="Cell_div_ZapA-like_sf"/>
</dbReference>
<name>A0A9D2E9T3_9BACE</name>
<dbReference type="InterPro" id="IPR007838">
    <property type="entry name" value="Cell_div_ZapA-like"/>
</dbReference>
<comment type="caution">
    <text evidence="1">The sequence shown here is derived from an EMBL/GenBank/DDBJ whole genome shotgun (WGS) entry which is preliminary data.</text>
</comment>
<dbReference type="Pfam" id="PF05164">
    <property type="entry name" value="ZapA"/>
    <property type="match status" value="1"/>
</dbReference>
<dbReference type="SUPFAM" id="SSF102829">
    <property type="entry name" value="Cell division protein ZapA-like"/>
    <property type="match status" value="1"/>
</dbReference>
<dbReference type="EMBL" id="DXBX01000061">
    <property type="protein sequence ID" value="HIZ33407.1"/>
    <property type="molecule type" value="Genomic_DNA"/>
</dbReference>
<dbReference type="AlphaFoldDB" id="A0A9D2E9T3"/>
<organism evidence="1 2">
    <name type="scientific">Candidatus Bacteroides merdigallinarum</name>
    <dbReference type="NCBI Taxonomy" id="2838473"/>
    <lineage>
        <taxon>Bacteria</taxon>
        <taxon>Pseudomonadati</taxon>
        <taxon>Bacteroidota</taxon>
        <taxon>Bacteroidia</taxon>
        <taxon>Bacteroidales</taxon>
        <taxon>Bacteroidaceae</taxon>
        <taxon>Bacteroides</taxon>
    </lineage>
</organism>
<protein>
    <submittedName>
        <fullName evidence="1">Cell division protein ZapA</fullName>
    </submittedName>
</protein>
<keyword evidence="1" id="KW-0131">Cell cycle</keyword>
<dbReference type="GO" id="GO:0051301">
    <property type="term" value="P:cell division"/>
    <property type="evidence" value="ECO:0007669"/>
    <property type="project" value="UniProtKB-KW"/>
</dbReference>